<keyword evidence="3" id="KW-1185">Reference proteome</keyword>
<organism evidence="2 3">
    <name type="scientific">Paraphaeosphaeria sporulosa</name>
    <dbReference type="NCBI Taxonomy" id="1460663"/>
    <lineage>
        <taxon>Eukaryota</taxon>
        <taxon>Fungi</taxon>
        <taxon>Dikarya</taxon>
        <taxon>Ascomycota</taxon>
        <taxon>Pezizomycotina</taxon>
        <taxon>Dothideomycetes</taxon>
        <taxon>Pleosporomycetidae</taxon>
        <taxon>Pleosporales</taxon>
        <taxon>Massarineae</taxon>
        <taxon>Didymosphaeriaceae</taxon>
        <taxon>Paraphaeosphaeria</taxon>
    </lineage>
</organism>
<sequence length="145" mass="15787">MMVPGLYSVQLDIAAVLLPALHGRLHLENHTQSTVKAFHVVGPSFEAPRFSSRAHVPGHPCPSPFARYPSTTSLHPPHVHALLITFPPFENPLTYTRAVSTHSVASHSSSKSATNRQSSTTDEFGAPGSPSQTFRLRGRPRCSRD</sequence>
<dbReference type="RefSeq" id="XP_018032407.1">
    <property type="nucleotide sequence ID" value="XM_018179136.1"/>
</dbReference>
<feature type="compositionally biased region" description="Basic residues" evidence="1">
    <location>
        <begin position="136"/>
        <end position="145"/>
    </location>
</feature>
<evidence type="ECO:0000313" key="3">
    <source>
        <dbReference type="Proteomes" id="UP000077069"/>
    </source>
</evidence>
<name>A0A177C573_9PLEO</name>
<feature type="compositionally biased region" description="Low complexity" evidence="1">
    <location>
        <begin position="100"/>
        <end position="114"/>
    </location>
</feature>
<proteinExistence type="predicted"/>
<dbReference type="AlphaFoldDB" id="A0A177C573"/>
<evidence type="ECO:0000313" key="2">
    <source>
        <dbReference type="EMBL" id="OAG02042.1"/>
    </source>
</evidence>
<evidence type="ECO:0000256" key="1">
    <source>
        <dbReference type="SAM" id="MobiDB-lite"/>
    </source>
</evidence>
<accession>A0A177C573</accession>
<dbReference type="EMBL" id="KV441556">
    <property type="protein sequence ID" value="OAG02042.1"/>
    <property type="molecule type" value="Genomic_DNA"/>
</dbReference>
<dbReference type="GeneID" id="28762622"/>
<protein>
    <submittedName>
        <fullName evidence="2">Uncharacterized protein</fullName>
    </submittedName>
</protein>
<reference evidence="2 3" key="1">
    <citation type="submission" date="2016-05" db="EMBL/GenBank/DDBJ databases">
        <title>Comparative analysis of secretome profiles of manganese(II)-oxidizing ascomycete fungi.</title>
        <authorList>
            <consortium name="DOE Joint Genome Institute"/>
            <person name="Zeiner C.A."/>
            <person name="Purvine S.O."/>
            <person name="Zink E.M."/>
            <person name="Wu S."/>
            <person name="Pasa-Tolic L."/>
            <person name="Chaput D.L."/>
            <person name="Haridas S."/>
            <person name="Grigoriev I.V."/>
            <person name="Santelli C.M."/>
            <person name="Hansel C.M."/>
        </authorList>
    </citation>
    <scope>NUCLEOTIDE SEQUENCE [LARGE SCALE GENOMIC DNA]</scope>
    <source>
        <strain evidence="2 3">AP3s5-JAC2a</strain>
    </source>
</reference>
<feature type="region of interest" description="Disordered" evidence="1">
    <location>
        <begin position="100"/>
        <end position="145"/>
    </location>
</feature>
<dbReference type="Proteomes" id="UP000077069">
    <property type="component" value="Unassembled WGS sequence"/>
</dbReference>
<gene>
    <name evidence="2" type="ORF">CC84DRAFT_1167192</name>
</gene>
<dbReference type="InParanoid" id="A0A177C573"/>